<feature type="region of interest" description="Disordered" evidence="1">
    <location>
        <begin position="43"/>
        <end position="62"/>
    </location>
</feature>
<feature type="compositionally biased region" description="Basic residues" evidence="1">
    <location>
        <begin position="43"/>
        <end position="52"/>
    </location>
</feature>
<name>A0A061QR49_9CHLO</name>
<evidence type="ECO:0000256" key="1">
    <source>
        <dbReference type="SAM" id="MobiDB-lite"/>
    </source>
</evidence>
<sequence>MYKVVNCRKYVPLRSPVCHFIVKDTHDSGTGLAEFTIPREVSKKRKHVRQRNVKNNSFSNSG</sequence>
<organism evidence="2">
    <name type="scientific">Tetraselmis sp. GSL018</name>
    <dbReference type="NCBI Taxonomy" id="582737"/>
    <lineage>
        <taxon>Eukaryota</taxon>
        <taxon>Viridiplantae</taxon>
        <taxon>Chlorophyta</taxon>
        <taxon>core chlorophytes</taxon>
        <taxon>Chlorodendrophyceae</taxon>
        <taxon>Chlorodendrales</taxon>
        <taxon>Chlorodendraceae</taxon>
        <taxon>Tetraselmis</taxon>
    </lineage>
</organism>
<feature type="compositionally biased region" description="Polar residues" evidence="1">
    <location>
        <begin position="53"/>
        <end position="62"/>
    </location>
</feature>
<dbReference type="AlphaFoldDB" id="A0A061QR49"/>
<accession>A0A061QR49</accession>
<dbReference type="EMBL" id="GBEZ01026255">
    <property type="protein sequence ID" value="JAC60935.1"/>
    <property type="molecule type" value="Transcribed_RNA"/>
</dbReference>
<reference evidence="2" key="1">
    <citation type="submission" date="2014-05" db="EMBL/GenBank/DDBJ databases">
        <title>The transcriptome of the halophilic microalga Tetraselmis sp. GSL018 isolated from the Great Salt Lake, Utah.</title>
        <authorList>
            <person name="Jinkerson R.E."/>
            <person name="D'Adamo S."/>
            <person name="Posewitz M.C."/>
        </authorList>
    </citation>
    <scope>NUCLEOTIDE SEQUENCE</scope>
    <source>
        <strain evidence="2">GSL018</strain>
    </source>
</reference>
<gene>
    <name evidence="2" type="ORF">TSPGSL018_27601</name>
</gene>
<evidence type="ECO:0000313" key="2">
    <source>
        <dbReference type="EMBL" id="JAC60935.1"/>
    </source>
</evidence>
<protein>
    <submittedName>
        <fullName evidence="2">Uncharacterized protein</fullName>
    </submittedName>
</protein>
<proteinExistence type="predicted"/>